<name>A0ABR8S466_9MICO</name>
<dbReference type="RefSeq" id="WP_191719378.1">
    <property type="nucleotide sequence ID" value="NZ_JACSQP010000006.1"/>
</dbReference>
<sequence>MKIELHDVSKGRDGESLPAISFDYETGRATFVRAETMQRPTVLGLIASGRMRPDSGSIRIDGEADDAGIRRRVALVDAPDISEPASRVTVAGVTAEELMFAGRSAGHRAVRAWLRDQSLAHIARLPIVNVAPRDRIHLLTELALLRPGIEGLVLVAPDRHGGPPLQWWHQGQAIAERGFAMLMIAGDASATVIEAATADPGRAA</sequence>
<dbReference type="EMBL" id="JACSQP010000006">
    <property type="protein sequence ID" value="MBD7958174.1"/>
    <property type="molecule type" value="Genomic_DNA"/>
</dbReference>
<comment type="caution">
    <text evidence="1">The sequence shown here is derived from an EMBL/GenBank/DDBJ whole genome shotgun (WGS) entry which is preliminary data.</text>
</comment>
<keyword evidence="2" id="KW-1185">Reference proteome</keyword>
<evidence type="ECO:0000313" key="1">
    <source>
        <dbReference type="EMBL" id="MBD7958174.1"/>
    </source>
</evidence>
<evidence type="ECO:0008006" key="3">
    <source>
        <dbReference type="Google" id="ProtNLM"/>
    </source>
</evidence>
<protein>
    <recommendedName>
        <fullName evidence="3">ABC transporter ATP-binding protein</fullName>
    </recommendedName>
</protein>
<proteinExistence type="predicted"/>
<gene>
    <name evidence="1" type="ORF">H9651_11035</name>
</gene>
<reference evidence="1 2" key="1">
    <citation type="submission" date="2020-08" db="EMBL/GenBank/DDBJ databases">
        <title>A Genomic Blueprint of the Chicken Gut Microbiome.</title>
        <authorList>
            <person name="Gilroy R."/>
            <person name="Ravi A."/>
            <person name="Getino M."/>
            <person name="Pursley I."/>
            <person name="Horton D.L."/>
            <person name="Alikhan N.-F."/>
            <person name="Baker D."/>
            <person name="Gharbi K."/>
            <person name="Hall N."/>
            <person name="Watson M."/>
            <person name="Adriaenssens E.M."/>
            <person name="Foster-Nyarko E."/>
            <person name="Jarju S."/>
            <person name="Secka A."/>
            <person name="Antonio M."/>
            <person name="Oren A."/>
            <person name="Chaudhuri R."/>
            <person name="La Ragione R.M."/>
            <person name="Hildebrand F."/>
            <person name="Pallen M.J."/>
        </authorList>
    </citation>
    <scope>NUCLEOTIDE SEQUENCE [LARGE SCALE GENOMIC DNA]</scope>
    <source>
        <strain evidence="1 2">Sa4CUA7</strain>
    </source>
</reference>
<evidence type="ECO:0000313" key="2">
    <source>
        <dbReference type="Proteomes" id="UP000648352"/>
    </source>
</evidence>
<dbReference type="Proteomes" id="UP000648352">
    <property type="component" value="Unassembled WGS sequence"/>
</dbReference>
<accession>A0ABR8S466</accession>
<organism evidence="1 2">
    <name type="scientific">Microbacterium pullorum</name>
    <dbReference type="NCBI Taxonomy" id="2762236"/>
    <lineage>
        <taxon>Bacteria</taxon>
        <taxon>Bacillati</taxon>
        <taxon>Actinomycetota</taxon>
        <taxon>Actinomycetes</taxon>
        <taxon>Micrococcales</taxon>
        <taxon>Microbacteriaceae</taxon>
        <taxon>Microbacterium</taxon>
    </lineage>
</organism>